<gene>
    <name evidence="2" type="ordered locus">TERTU_0082</name>
</gene>
<dbReference type="InterPro" id="IPR021313">
    <property type="entry name" value="DUF2909"/>
</dbReference>
<dbReference type="STRING" id="377629.TERTU_0082"/>
<keyword evidence="1" id="KW-0472">Membrane</keyword>
<evidence type="ECO:0000313" key="2">
    <source>
        <dbReference type="EMBL" id="ACR10838.1"/>
    </source>
</evidence>
<keyword evidence="1" id="KW-1133">Transmembrane helix</keyword>
<feature type="transmembrane region" description="Helical" evidence="1">
    <location>
        <begin position="41"/>
        <end position="62"/>
    </location>
</feature>
<dbReference type="OrthoDB" id="7068201at2"/>
<dbReference type="Proteomes" id="UP000009080">
    <property type="component" value="Chromosome"/>
</dbReference>
<dbReference type="Pfam" id="PF11137">
    <property type="entry name" value="DUF2909"/>
    <property type="match status" value="1"/>
</dbReference>
<dbReference type="KEGG" id="ttu:TERTU_0082"/>
<dbReference type="eggNOG" id="ENOG50334B6">
    <property type="taxonomic scope" value="Bacteria"/>
</dbReference>
<dbReference type="EMBL" id="CP001614">
    <property type="protein sequence ID" value="ACR10838.1"/>
    <property type="molecule type" value="Genomic_DNA"/>
</dbReference>
<keyword evidence="3" id="KW-1185">Reference proteome</keyword>
<evidence type="ECO:0008006" key="4">
    <source>
        <dbReference type="Google" id="ProtNLM"/>
    </source>
</evidence>
<name>C5BKU1_TERTT</name>
<reference evidence="2 3" key="1">
    <citation type="journal article" date="2009" name="PLoS ONE">
        <title>The complete genome of Teredinibacter turnerae T7901: an intracellular endosymbiont of marine wood-boring bivalves (shipworms).</title>
        <authorList>
            <person name="Yang J.C."/>
            <person name="Madupu R."/>
            <person name="Durkin A.S."/>
            <person name="Ekborg N.A."/>
            <person name="Pedamallu C.S."/>
            <person name="Hostetler J.B."/>
            <person name="Radune D."/>
            <person name="Toms B.S."/>
            <person name="Henrissat B."/>
            <person name="Coutinho P.M."/>
            <person name="Schwarz S."/>
            <person name="Field L."/>
            <person name="Trindade-Silva A.E."/>
            <person name="Soares C.A.G."/>
            <person name="Elshahawi S."/>
            <person name="Hanora A."/>
            <person name="Schmidt E.W."/>
            <person name="Haygood M.G."/>
            <person name="Posfai J."/>
            <person name="Benner J."/>
            <person name="Madinger C."/>
            <person name="Nove J."/>
            <person name="Anton B."/>
            <person name="Chaudhary K."/>
            <person name="Foster J."/>
            <person name="Holman A."/>
            <person name="Kumar S."/>
            <person name="Lessard P.A."/>
            <person name="Luyten Y.A."/>
            <person name="Slatko B."/>
            <person name="Wood N."/>
            <person name="Wu B."/>
            <person name="Teplitski M."/>
            <person name="Mougous J.D."/>
            <person name="Ward N."/>
            <person name="Eisen J.A."/>
            <person name="Badger J.H."/>
            <person name="Distel D.L."/>
        </authorList>
    </citation>
    <scope>NUCLEOTIDE SEQUENCE [LARGE SCALE GENOMIC DNA]</scope>
    <source>
        <strain evidence="3">ATCC 39867 / T7901</strain>
    </source>
</reference>
<feature type="transmembrane region" description="Helical" evidence="1">
    <location>
        <begin position="6"/>
        <end position="29"/>
    </location>
</feature>
<evidence type="ECO:0000256" key="1">
    <source>
        <dbReference type="SAM" id="Phobius"/>
    </source>
</evidence>
<dbReference type="AlphaFoldDB" id="C5BKU1"/>
<evidence type="ECO:0000313" key="3">
    <source>
        <dbReference type="Proteomes" id="UP000009080"/>
    </source>
</evidence>
<protein>
    <recommendedName>
        <fullName evidence="4">DUF2909 domain-containing protein</fullName>
    </recommendedName>
</protein>
<dbReference type="HOGENOM" id="CLU_162755_1_1_6"/>
<accession>C5BKU1</accession>
<sequence length="86" mass="8860">MSPTVLKIIVVALLLAVIASLTSSLVFLLRDSGNTSAKRTLYTLGIRVALATALLATIGYGIHSGKLGNTAPWAHSATPTVSSKTP</sequence>
<dbReference type="RefSeq" id="WP_015816950.1">
    <property type="nucleotide sequence ID" value="NC_012997.1"/>
</dbReference>
<organism evidence="2 3">
    <name type="scientific">Teredinibacter turnerae (strain ATCC 39867 / T7901)</name>
    <dbReference type="NCBI Taxonomy" id="377629"/>
    <lineage>
        <taxon>Bacteria</taxon>
        <taxon>Pseudomonadati</taxon>
        <taxon>Pseudomonadota</taxon>
        <taxon>Gammaproteobacteria</taxon>
        <taxon>Cellvibrionales</taxon>
        <taxon>Cellvibrionaceae</taxon>
        <taxon>Teredinibacter</taxon>
    </lineage>
</organism>
<keyword evidence="1" id="KW-0812">Transmembrane</keyword>
<proteinExistence type="predicted"/>